<feature type="transmembrane region" description="Helical" evidence="8">
    <location>
        <begin position="275"/>
        <end position="296"/>
    </location>
</feature>
<sequence length="491" mass="53125">MQAHMNATLLVVLIALGFRLILAWGSGLGMDESYMVAASSHFAASYFDHPLASWWLELGARHVFGSAVPIVVRLPFVLLSGVSSWLLYLITRRLFGAKAGFWAVAAYSIAPVFSLAFGSWVLPDGPLNAALLAFLYALIRALGLPEEQPAPRWWLAAGLFAGLAMLSKYNGALVLVGAALGVLLDPAGRKQLAKPWPWLGVLLALILFLPVIIWNAHHHWASFDYQGGRATGLRLRPLMPFSVWGGEALYVLPWLWAPMIWVMIRGFAAGPAQRVSWLLACASIIPVMLFSIVGLWSQTHILFHWAAPGYLMLFPLLGEWATRRSGKLIGWVAGLSGGLLAFAALLIVALVQFGLPPVLANAFKPGKSPMLQAVDWTSITKTFPAGVDAVAAQKWFDAGKIGYALRRKGIATPVTVFGAKPHQFAFTTPPASLIGKTVLVIAMPGSTTQTWNRFAPDFASFKPGPVLTVQDHGRVLLAIPTFIGTGLKRVP</sequence>
<feature type="transmembrane region" description="Helical" evidence="8">
    <location>
        <begin position="302"/>
        <end position="321"/>
    </location>
</feature>
<feature type="transmembrane region" description="Helical" evidence="8">
    <location>
        <begin position="248"/>
        <end position="268"/>
    </location>
</feature>
<dbReference type="GO" id="GO:0005886">
    <property type="term" value="C:plasma membrane"/>
    <property type="evidence" value="ECO:0007669"/>
    <property type="project" value="UniProtKB-SubCell"/>
</dbReference>
<gene>
    <name evidence="10" type="ORF">Aam_056_002</name>
</gene>
<evidence type="ECO:0000256" key="3">
    <source>
        <dbReference type="ARBA" id="ARBA00022676"/>
    </source>
</evidence>
<keyword evidence="2" id="KW-1003">Cell membrane</keyword>
<evidence type="ECO:0000256" key="8">
    <source>
        <dbReference type="SAM" id="Phobius"/>
    </source>
</evidence>
<feature type="transmembrane region" description="Helical" evidence="8">
    <location>
        <begin position="196"/>
        <end position="216"/>
    </location>
</feature>
<keyword evidence="4 10" id="KW-0808">Transferase</keyword>
<name>A0A0D6PHR0_9PROT</name>
<keyword evidence="5 8" id="KW-0812">Transmembrane</keyword>
<dbReference type="InterPro" id="IPR050297">
    <property type="entry name" value="LipidA_mod_glycosyltrf_83"/>
</dbReference>
<accession>A0A0D6PHR0</accession>
<dbReference type="STRING" id="1120923.SAMN02746095_01846"/>
<feature type="transmembrane region" description="Helical" evidence="8">
    <location>
        <begin position="328"/>
        <end position="355"/>
    </location>
</feature>
<dbReference type="InterPro" id="IPR038731">
    <property type="entry name" value="RgtA/B/C-like"/>
</dbReference>
<feature type="transmembrane region" description="Helical" evidence="8">
    <location>
        <begin position="153"/>
        <end position="184"/>
    </location>
</feature>
<evidence type="ECO:0000313" key="11">
    <source>
        <dbReference type="Proteomes" id="UP000032668"/>
    </source>
</evidence>
<keyword evidence="3" id="KW-0328">Glycosyltransferase</keyword>
<feature type="transmembrane region" description="Helical" evidence="8">
    <location>
        <begin position="101"/>
        <end position="122"/>
    </location>
</feature>
<evidence type="ECO:0000256" key="2">
    <source>
        <dbReference type="ARBA" id="ARBA00022475"/>
    </source>
</evidence>
<keyword evidence="7 8" id="KW-0472">Membrane</keyword>
<feature type="domain" description="Glycosyltransferase RgtA/B/C/D-like" evidence="9">
    <location>
        <begin position="49"/>
        <end position="214"/>
    </location>
</feature>
<proteinExistence type="predicted"/>
<dbReference type="PANTHER" id="PTHR33908:SF11">
    <property type="entry name" value="MEMBRANE PROTEIN"/>
    <property type="match status" value="1"/>
</dbReference>
<evidence type="ECO:0000313" key="10">
    <source>
        <dbReference type="EMBL" id="GAN80738.1"/>
    </source>
</evidence>
<organism evidence="10 11">
    <name type="scientific">Acidocella aminolytica 101 = DSM 11237</name>
    <dbReference type="NCBI Taxonomy" id="1120923"/>
    <lineage>
        <taxon>Bacteria</taxon>
        <taxon>Pseudomonadati</taxon>
        <taxon>Pseudomonadota</taxon>
        <taxon>Alphaproteobacteria</taxon>
        <taxon>Acetobacterales</taxon>
        <taxon>Acidocellaceae</taxon>
        <taxon>Acidocella</taxon>
    </lineage>
</organism>
<evidence type="ECO:0000256" key="7">
    <source>
        <dbReference type="ARBA" id="ARBA00023136"/>
    </source>
</evidence>
<comment type="caution">
    <text evidence="10">The sequence shown here is derived from an EMBL/GenBank/DDBJ whole genome shotgun (WGS) entry which is preliminary data.</text>
</comment>
<dbReference type="Proteomes" id="UP000032668">
    <property type="component" value="Unassembled WGS sequence"/>
</dbReference>
<dbReference type="GO" id="GO:0009103">
    <property type="term" value="P:lipopolysaccharide biosynthetic process"/>
    <property type="evidence" value="ECO:0007669"/>
    <property type="project" value="UniProtKB-ARBA"/>
</dbReference>
<dbReference type="AlphaFoldDB" id="A0A0D6PHR0"/>
<dbReference type="GO" id="GO:0016763">
    <property type="term" value="F:pentosyltransferase activity"/>
    <property type="evidence" value="ECO:0007669"/>
    <property type="project" value="TreeGrafter"/>
</dbReference>
<keyword evidence="11" id="KW-1185">Reference proteome</keyword>
<reference evidence="10 11" key="1">
    <citation type="submission" date="2012-11" db="EMBL/GenBank/DDBJ databases">
        <title>Whole genome sequence of Acidocella aminolytica 101 = DSM 11237.</title>
        <authorList>
            <person name="Azuma Y."/>
            <person name="Higashiura N."/>
            <person name="Hirakawa H."/>
            <person name="Matsushita K."/>
        </authorList>
    </citation>
    <scope>NUCLEOTIDE SEQUENCE [LARGE SCALE GENOMIC DNA]</scope>
    <source>
        <strain evidence="11">101 / DSM 11237</strain>
    </source>
</reference>
<keyword evidence="6 8" id="KW-1133">Transmembrane helix</keyword>
<feature type="transmembrane region" description="Helical" evidence="8">
    <location>
        <begin position="63"/>
        <end position="89"/>
    </location>
</feature>
<comment type="subcellular location">
    <subcellularLocation>
        <location evidence="1">Cell membrane</location>
        <topology evidence="1">Multi-pass membrane protein</topology>
    </subcellularLocation>
</comment>
<evidence type="ECO:0000259" key="9">
    <source>
        <dbReference type="Pfam" id="PF13231"/>
    </source>
</evidence>
<dbReference type="Pfam" id="PF13231">
    <property type="entry name" value="PMT_2"/>
    <property type="match status" value="1"/>
</dbReference>
<evidence type="ECO:0000256" key="4">
    <source>
        <dbReference type="ARBA" id="ARBA00022679"/>
    </source>
</evidence>
<evidence type="ECO:0000256" key="5">
    <source>
        <dbReference type="ARBA" id="ARBA00022692"/>
    </source>
</evidence>
<evidence type="ECO:0000256" key="6">
    <source>
        <dbReference type="ARBA" id="ARBA00022989"/>
    </source>
</evidence>
<evidence type="ECO:0000256" key="1">
    <source>
        <dbReference type="ARBA" id="ARBA00004651"/>
    </source>
</evidence>
<dbReference type="EMBL" id="BANC01000055">
    <property type="protein sequence ID" value="GAN80738.1"/>
    <property type="molecule type" value="Genomic_DNA"/>
</dbReference>
<protein>
    <submittedName>
        <fullName evidence="10">Glycosyl/arabinosyl/mannosyl transferase</fullName>
    </submittedName>
</protein>
<dbReference type="PANTHER" id="PTHR33908">
    <property type="entry name" value="MANNOSYLTRANSFERASE YKCB-RELATED"/>
    <property type="match status" value="1"/>
</dbReference>